<feature type="region of interest" description="Disordered" evidence="1">
    <location>
        <begin position="76"/>
        <end position="110"/>
    </location>
</feature>
<dbReference type="AlphaFoldDB" id="A0AA40KHJ5"/>
<keyword evidence="3" id="KW-1185">Reference proteome</keyword>
<reference evidence="2" key="1">
    <citation type="submission" date="2021-10" db="EMBL/GenBank/DDBJ databases">
        <title>Melipona bicolor Genome sequencing and assembly.</title>
        <authorList>
            <person name="Araujo N.S."/>
            <person name="Arias M.C."/>
        </authorList>
    </citation>
    <scope>NUCLEOTIDE SEQUENCE</scope>
    <source>
        <strain evidence="2">USP_2M_L1-L4_2017</strain>
        <tissue evidence="2">Whole body</tissue>
    </source>
</reference>
<dbReference type="Proteomes" id="UP001177670">
    <property type="component" value="Unassembled WGS sequence"/>
</dbReference>
<accession>A0AA40KHJ5</accession>
<organism evidence="2 3">
    <name type="scientific">Melipona bicolor</name>
    <dbReference type="NCBI Taxonomy" id="60889"/>
    <lineage>
        <taxon>Eukaryota</taxon>
        <taxon>Metazoa</taxon>
        <taxon>Ecdysozoa</taxon>
        <taxon>Arthropoda</taxon>
        <taxon>Hexapoda</taxon>
        <taxon>Insecta</taxon>
        <taxon>Pterygota</taxon>
        <taxon>Neoptera</taxon>
        <taxon>Endopterygota</taxon>
        <taxon>Hymenoptera</taxon>
        <taxon>Apocrita</taxon>
        <taxon>Aculeata</taxon>
        <taxon>Apoidea</taxon>
        <taxon>Anthophila</taxon>
        <taxon>Apidae</taxon>
        <taxon>Melipona</taxon>
    </lineage>
</organism>
<name>A0AA40KHJ5_9HYME</name>
<evidence type="ECO:0000256" key="1">
    <source>
        <dbReference type="SAM" id="MobiDB-lite"/>
    </source>
</evidence>
<evidence type="ECO:0000313" key="3">
    <source>
        <dbReference type="Proteomes" id="UP001177670"/>
    </source>
</evidence>
<sequence length="172" mass="19121">MKLQVTAVSDATQRVYSGLTASSSNEIPRAFNGHRINPFEADIFPLPLPLPLPPRPKNHRRPSETATMKYLARTRRAKKEWEEEESGEKGALCNSLSSNKRPQRRKFRGECPPSEFAAVNFRQVQIIGFARSNRETVAPRRGNNSMNARGGTVAPKNQGAPENSIFGDSGRC</sequence>
<evidence type="ECO:0000313" key="2">
    <source>
        <dbReference type="EMBL" id="KAK1120550.1"/>
    </source>
</evidence>
<protein>
    <submittedName>
        <fullName evidence="2">Uncharacterized protein</fullName>
    </submittedName>
</protein>
<feature type="region of interest" description="Disordered" evidence="1">
    <location>
        <begin position="135"/>
        <end position="172"/>
    </location>
</feature>
<comment type="caution">
    <text evidence="2">The sequence shown here is derived from an EMBL/GenBank/DDBJ whole genome shotgun (WGS) entry which is preliminary data.</text>
</comment>
<proteinExistence type="predicted"/>
<gene>
    <name evidence="2" type="ORF">K0M31_012156</name>
</gene>
<dbReference type="EMBL" id="JAHYIQ010000030">
    <property type="protein sequence ID" value="KAK1120550.1"/>
    <property type="molecule type" value="Genomic_DNA"/>
</dbReference>